<dbReference type="Proteomes" id="UP000011910">
    <property type="component" value="Unassembled WGS sequence"/>
</dbReference>
<accession>M7N5T8</accession>
<sequence length="65" mass="7223">MQDEGPFCIPGGKQALKGLKKLGARAFLGLKIIYLRYTYLHLNHKKTSDASKALLFSSPAVWSWG</sequence>
<protein>
    <submittedName>
        <fullName evidence="1">Uncharacterized protein</fullName>
    </submittedName>
</protein>
<organism evidence="1 2">
    <name type="scientific">Cesiribacter andamanensis AMV16</name>
    <dbReference type="NCBI Taxonomy" id="1279009"/>
    <lineage>
        <taxon>Bacteria</taxon>
        <taxon>Pseudomonadati</taxon>
        <taxon>Bacteroidota</taxon>
        <taxon>Cytophagia</taxon>
        <taxon>Cytophagales</taxon>
        <taxon>Cesiribacteraceae</taxon>
        <taxon>Cesiribacter</taxon>
    </lineage>
</organism>
<evidence type="ECO:0000313" key="1">
    <source>
        <dbReference type="EMBL" id="EMR02601.1"/>
    </source>
</evidence>
<gene>
    <name evidence="1" type="ORF">ADICEAN_02257</name>
</gene>
<proteinExistence type="predicted"/>
<reference evidence="1 2" key="1">
    <citation type="journal article" date="2013" name="Genome Announc.">
        <title>Draft Genome Sequence of Cesiribacter andamanensis Strain AMV16T, Isolated from a Soil Sample from a Mud Volcano in the Andaman Islands, India.</title>
        <authorList>
            <person name="Shivaji S."/>
            <person name="Ara S."/>
            <person name="Begum Z."/>
            <person name="Srinivas T.N."/>
            <person name="Singh A."/>
            <person name="Kumar Pinnaka A."/>
        </authorList>
    </citation>
    <scope>NUCLEOTIDE SEQUENCE [LARGE SCALE GENOMIC DNA]</scope>
    <source>
        <strain evidence="1 2">AMV16</strain>
    </source>
</reference>
<dbReference type="AlphaFoldDB" id="M7N5T8"/>
<name>M7N5T8_9BACT</name>
<keyword evidence="2" id="KW-1185">Reference proteome</keyword>
<dbReference type="EMBL" id="AODQ01000052">
    <property type="protein sequence ID" value="EMR02601.1"/>
    <property type="molecule type" value="Genomic_DNA"/>
</dbReference>
<evidence type="ECO:0000313" key="2">
    <source>
        <dbReference type="Proteomes" id="UP000011910"/>
    </source>
</evidence>
<comment type="caution">
    <text evidence="1">The sequence shown here is derived from an EMBL/GenBank/DDBJ whole genome shotgun (WGS) entry which is preliminary data.</text>
</comment>